<proteinExistence type="predicted"/>
<evidence type="ECO:0000313" key="1">
    <source>
        <dbReference type="EMBL" id="GLW69945.1"/>
    </source>
</evidence>
<organism evidence="1 2">
    <name type="scientific">Kitasatospora phosalacinea</name>
    <dbReference type="NCBI Taxonomy" id="2065"/>
    <lineage>
        <taxon>Bacteria</taxon>
        <taxon>Bacillati</taxon>
        <taxon>Actinomycetota</taxon>
        <taxon>Actinomycetes</taxon>
        <taxon>Kitasatosporales</taxon>
        <taxon>Streptomycetaceae</taxon>
        <taxon>Kitasatospora</taxon>
    </lineage>
</organism>
<reference evidence="1" key="1">
    <citation type="submission" date="2023-02" db="EMBL/GenBank/DDBJ databases">
        <title>Kitasatospora phosalacinea NBRC 14627.</title>
        <authorList>
            <person name="Ichikawa N."/>
            <person name="Sato H."/>
            <person name="Tonouchi N."/>
        </authorList>
    </citation>
    <scope>NUCLEOTIDE SEQUENCE</scope>
    <source>
        <strain evidence="1">NBRC 14627</strain>
    </source>
</reference>
<dbReference type="AlphaFoldDB" id="A0A9W6Q4E6"/>
<sequence length="143" mass="15211">MTRPPPLAPAAPPAAALWRGSDRVTAPLGPARAALGRLERLGHRTGPVLRRADRAAFLLAPGAAEPVPELLRWLGWGPELRLPIGTGAAHPGNPRVPEPRSADWLRAGTVRPALDLRSPDLLRLLDALADACARERLGLPPAR</sequence>
<comment type="caution">
    <text evidence="1">The sequence shown here is derived from an EMBL/GenBank/DDBJ whole genome shotgun (WGS) entry which is preliminary data.</text>
</comment>
<name>A0A9W6Q4E6_9ACTN</name>
<evidence type="ECO:0000313" key="2">
    <source>
        <dbReference type="Proteomes" id="UP001165041"/>
    </source>
</evidence>
<accession>A0A9W6Q4E6</accession>
<dbReference type="EMBL" id="BSSA01000006">
    <property type="protein sequence ID" value="GLW69945.1"/>
    <property type="molecule type" value="Genomic_DNA"/>
</dbReference>
<protein>
    <submittedName>
        <fullName evidence="1">Uncharacterized protein</fullName>
    </submittedName>
</protein>
<dbReference type="RefSeq" id="WP_285735807.1">
    <property type="nucleotide sequence ID" value="NZ_BSSA01000006.1"/>
</dbReference>
<dbReference type="Proteomes" id="UP001165041">
    <property type="component" value="Unassembled WGS sequence"/>
</dbReference>
<gene>
    <name evidence="1" type="ORF">Kpho02_22440</name>
</gene>